<dbReference type="EMBL" id="JAGKQH010000014">
    <property type="protein sequence ID" value="KAG6580910.1"/>
    <property type="molecule type" value="Genomic_DNA"/>
</dbReference>
<name>A0AAV6MHA2_9ROSI</name>
<protein>
    <submittedName>
        <fullName evidence="2">Uncharacterized protein</fullName>
    </submittedName>
</protein>
<reference evidence="2 3" key="1">
    <citation type="journal article" date="2021" name="Hortic Res">
        <title>The domestication of Cucurbita argyrosperma as revealed by the genome of its wild relative.</title>
        <authorList>
            <person name="Barrera-Redondo J."/>
            <person name="Sanchez-de la Vega G."/>
            <person name="Aguirre-Liguori J.A."/>
            <person name="Castellanos-Morales G."/>
            <person name="Gutierrez-Guerrero Y.T."/>
            <person name="Aguirre-Dugua X."/>
            <person name="Aguirre-Planter E."/>
            <person name="Tenaillon M.I."/>
            <person name="Lira-Saade R."/>
            <person name="Eguiarte L.E."/>
        </authorList>
    </citation>
    <scope>NUCLEOTIDE SEQUENCE [LARGE SCALE GENOMIC DNA]</scope>
    <source>
        <strain evidence="2">JBR-2021</strain>
    </source>
</reference>
<keyword evidence="1" id="KW-0732">Signal</keyword>
<keyword evidence="3" id="KW-1185">Reference proteome</keyword>
<feature type="signal peptide" evidence="1">
    <location>
        <begin position="1"/>
        <end position="27"/>
    </location>
</feature>
<feature type="non-terminal residue" evidence="2">
    <location>
        <position position="1"/>
    </location>
</feature>
<dbReference type="AlphaFoldDB" id="A0AAV6MHA2"/>
<feature type="chain" id="PRO_5043473415" evidence="1">
    <location>
        <begin position="28"/>
        <end position="89"/>
    </location>
</feature>
<evidence type="ECO:0000313" key="2">
    <source>
        <dbReference type="EMBL" id="KAG6580910.1"/>
    </source>
</evidence>
<sequence>MGQKISLSLQRLLLLFLGFSLLLSSVAVPTTRIFKSTFDQPSAQDFVFQDVRDLEFNGGDLFGRFVLENNDYPGTGANNHHDPNTPAKP</sequence>
<organism evidence="2 3">
    <name type="scientific">Cucurbita argyrosperma subsp. sororia</name>
    <dbReference type="NCBI Taxonomy" id="37648"/>
    <lineage>
        <taxon>Eukaryota</taxon>
        <taxon>Viridiplantae</taxon>
        <taxon>Streptophyta</taxon>
        <taxon>Embryophyta</taxon>
        <taxon>Tracheophyta</taxon>
        <taxon>Spermatophyta</taxon>
        <taxon>Magnoliopsida</taxon>
        <taxon>eudicotyledons</taxon>
        <taxon>Gunneridae</taxon>
        <taxon>Pentapetalae</taxon>
        <taxon>rosids</taxon>
        <taxon>fabids</taxon>
        <taxon>Cucurbitales</taxon>
        <taxon>Cucurbitaceae</taxon>
        <taxon>Cucurbiteae</taxon>
        <taxon>Cucurbita</taxon>
    </lineage>
</organism>
<proteinExistence type="predicted"/>
<comment type="caution">
    <text evidence="2">The sequence shown here is derived from an EMBL/GenBank/DDBJ whole genome shotgun (WGS) entry which is preliminary data.</text>
</comment>
<dbReference type="PANTHER" id="PTHR33474:SF28">
    <property type="entry name" value="OS01G0815400 PROTEIN"/>
    <property type="match status" value="1"/>
</dbReference>
<accession>A0AAV6MHA2</accession>
<evidence type="ECO:0000313" key="3">
    <source>
        <dbReference type="Proteomes" id="UP000685013"/>
    </source>
</evidence>
<evidence type="ECO:0000256" key="1">
    <source>
        <dbReference type="SAM" id="SignalP"/>
    </source>
</evidence>
<dbReference type="Proteomes" id="UP000685013">
    <property type="component" value="Chromosome 14"/>
</dbReference>
<gene>
    <name evidence="2" type="ORF">SDJN03_20912</name>
</gene>
<dbReference type="PANTHER" id="PTHR33474">
    <property type="entry name" value="TRANSMEMBRANE PROTEIN"/>
    <property type="match status" value="1"/>
</dbReference>